<proteinExistence type="predicted"/>
<dbReference type="HOGENOM" id="CLU_055309_0_0_1"/>
<dbReference type="Proteomes" id="UP000007978">
    <property type="component" value="Chromosome 4"/>
</dbReference>
<dbReference type="KEGG" id="fpu:FPSE_09411"/>
<evidence type="ECO:0000259" key="2">
    <source>
        <dbReference type="PROSITE" id="PS50090"/>
    </source>
</evidence>
<dbReference type="AlphaFoldDB" id="K3V9P5"/>
<feature type="compositionally biased region" description="Polar residues" evidence="1">
    <location>
        <begin position="52"/>
        <end position="63"/>
    </location>
</feature>
<comment type="caution">
    <text evidence="3">The sequence shown here is derived from an EMBL/GenBank/DDBJ whole genome shotgun (WGS) entry which is preliminary data.</text>
</comment>
<evidence type="ECO:0000256" key="1">
    <source>
        <dbReference type="SAM" id="MobiDB-lite"/>
    </source>
</evidence>
<feature type="compositionally biased region" description="Acidic residues" evidence="1">
    <location>
        <begin position="292"/>
        <end position="325"/>
    </location>
</feature>
<feature type="compositionally biased region" description="Low complexity" evidence="1">
    <location>
        <begin position="121"/>
        <end position="143"/>
    </location>
</feature>
<dbReference type="RefSeq" id="XP_009260803.1">
    <property type="nucleotide sequence ID" value="XM_009262528.1"/>
</dbReference>
<feature type="region of interest" description="Disordered" evidence="1">
    <location>
        <begin position="104"/>
        <end position="189"/>
    </location>
</feature>
<feature type="domain" description="Myb-like" evidence="2">
    <location>
        <begin position="180"/>
        <end position="228"/>
    </location>
</feature>
<feature type="compositionally biased region" description="Polar residues" evidence="1">
    <location>
        <begin position="154"/>
        <end position="178"/>
    </location>
</feature>
<evidence type="ECO:0000313" key="3">
    <source>
        <dbReference type="EMBL" id="EKJ70417.1"/>
    </source>
</evidence>
<keyword evidence="4" id="KW-1185">Reference proteome</keyword>
<dbReference type="GeneID" id="20368028"/>
<dbReference type="EMBL" id="AFNW01000310">
    <property type="protein sequence ID" value="EKJ70417.1"/>
    <property type="molecule type" value="Genomic_DNA"/>
</dbReference>
<dbReference type="PROSITE" id="PS50090">
    <property type="entry name" value="MYB_LIKE"/>
    <property type="match status" value="1"/>
</dbReference>
<feature type="compositionally biased region" description="Basic and acidic residues" evidence="1">
    <location>
        <begin position="27"/>
        <end position="48"/>
    </location>
</feature>
<reference evidence="3 4" key="1">
    <citation type="journal article" date="2012" name="PLoS Pathog.">
        <title>Comparative pathogenomics reveals horizontally acquired novel virulence genes in fungi infecting cereal hosts.</title>
        <authorList>
            <person name="Gardiner D.M."/>
            <person name="McDonald M.C."/>
            <person name="Covarelli L."/>
            <person name="Solomon P.S."/>
            <person name="Rusu A.G."/>
            <person name="Marshall M."/>
            <person name="Kazan K."/>
            <person name="Chakraborty S."/>
            <person name="McDonald B.A."/>
            <person name="Manners J.M."/>
        </authorList>
    </citation>
    <scope>NUCLEOTIDE SEQUENCE [LARGE SCALE GENOMIC DNA]</scope>
    <source>
        <strain evidence="3 4">CS3096</strain>
    </source>
</reference>
<organism evidence="3 4">
    <name type="scientific">Fusarium pseudograminearum (strain CS3096)</name>
    <name type="common">Wheat and barley crown-rot fungus</name>
    <dbReference type="NCBI Taxonomy" id="1028729"/>
    <lineage>
        <taxon>Eukaryota</taxon>
        <taxon>Fungi</taxon>
        <taxon>Dikarya</taxon>
        <taxon>Ascomycota</taxon>
        <taxon>Pezizomycotina</taxon>
        <taxon>Sordariomycetes</taxon>
        <taxon>Hypocreomycetidae</taxon>
        <taxon>Hypocreales</taxon>
        <taxon>Nectriaceae</taxon>
        <taxon>Fusarium</taxon>
    </lineage>
</organism>
<dbReference type="eggNOG" id="ENOG502QQEE">
    <property type="taxonomic scope" value="Eukaryota"/>
</dbReference>
<dbReference type="InterPro" id="IPR001005">
    <property type="entry name" value="SANT/Myb"/>
</dbReference>
<feature type="region of interest" description="Disordered" evidence="1">
    <location>
        <begin position="237"/>
        <end position="333"/>
    </location>
</feature>
<evidence type="ECO:0000313" key="4">
    <source>
        <dbReference type="Proteomes" id="UP000007978"/>
    </source>
</evidence>
<protein>
    <recommendedName>
        <fullName evidence="2">Myb-like domain-containing protein</fullName>
    </recommendedName>
</protein>
<gene>
    <name evidence="3" type="ORF">FPSE_09411</name>
</gene>
<feature type="compositionally biased region" description="Acidic residues" evidence="1">
    <location>
        <begin position="109"/>
        <end position="120"/>
    </location>
</feature>
<dbReference type="OrthoDB" id="5154006at2759"/>
<sequence>MVAPLSPQSFHQDIQNIIVMTPPPPSRARDRALRDRALRDKALRDKALRAPVSSSAGDTSSGYESGTFYFPHENTCNKNRTLKCTKPCCKGKGKAKDLRVKIVTSSEVESSENAEADSSENAEAAESVDDATTSRAKSSFNFKKNNRGKGKATQIPSETETDTQTGEGSTDLETSVRYTNPPAEDPTWSISEDYRLRGLKENGESWKFITETLCKSKSDVRARWKILQNQTIISKPTKPEPVIVEVTTEPGSGETTTEPEAGEAATEEESDRAVAEVASGAETTSDNKTGDQDEESEESSEEDDEDEDDDEDDEEQVEDTEEETDFVPKAKGKAQMLVKNKWHRGPRNRKVAIENKYAKARAKAKVQDNDDSPMESGQVSDDSLEYRLEFIDLEKVKQMKYLHEEIYDEMYPADIHPQPNGYFNAQDCALLATIDSKYKRSRWLEMQANFYNVTGRMVPLEAIRDRCERAEAEKEARSDARKIERRIKRVVTWMEKQVDEESSD</sequence>
<name>K3V9P5_FUSPC</name>
<feature type="compositionally biased region" description="Low complexity" evidence="1">
    <location>
        <begin position="244"/>
        <end position="264"/>
    </location>
</feature>
<accession>K3V9P5</accession>
<feature type="compositionally biased region" description="Polar residues" evidence="1">
    <location>
        <begin position="1"/>
        <end position="15"/>
    </location>
</feature>
<feature type="region of interest" description="Disordered" evidence="1">
    <location>
        <begin position="1"/>
        <end position="63"/>
    </location>
</feature>